<gene>
    <name evidence="2" type="ORF">LEM8419_01663</name>
</gene>
<dbReference type="Pfam" id="PF20113">
    <property type="entry name" value="DUF6503"/>
    <property type="match status" value="1"/>
</dbReference>
<reference evidence="2" key="1">
    <citation type="submission" date="2021-12" db="EMBL/GenBank/DDBJ databases">
        <authorList>
            <person name="Rodrigo-Torres L."/>
            <person name="Arahal R. D."/>
            <person name="Lucena T."/>
        </authorList>
    </citation>
    <scope>NUCLEOTIDE SEQUENCE</scope>
    <source>
        <strain evidence="2">CECT 8419</strain>
    </source>
</reference>
<name>A0ABM9B136_9BACT</name>
<comment type="caution">
    <text evidence="2">The sequence shown here is derived from an EMBL/GenBank/DDBJ whole genome shotgun (WGS) entry which is preliminary data.</text>
</comment>
<dbReference type="Proteomes" id="UP000837803">
    <property type="component" value="Unassembled WGS sequence"/>
</dbReference>
<sequence length="259" mass="29042">MLRFVSLVSLALLGLLCTCGPAPADAEQEVVTAEGLIDRAIQAHGMERWDSLVSARFVFRERTYSVDNRQGRFAYTRTFLDSSGLTVRDTLSNDGLIRDQAGIRIPLSTKDSAAYAGSVNSVRYFFMLPYGLQDPAVRATLLDTVTIDDGLYHRVEVRFDEEGGGDGFDDVYHYFFRDDTGELDYLAYTFSDDDGGLRFRKAINKRRVGGVLVQDYINYGVDGQDDRAIDDVDERYRRGELPELSQIINTEVRIEGGGQ</sequence>
<organism evidence="2 3">
    <name type="scientific">Neolewinella maritima</name>
    <dbReference type="NCBI Taxonomy" id="1383882"/>
    <lineage>
        <taxon>Bacteria</taxon>
        <taxon>Pseudomonadati</taxon>
        <taxon>Bacteroidota</taxon>
        <taxon>Saprospiria</taxon>
        <taxon>Saprospirales</taxon>
        <taxon>Lewinellaceae</taxon>
        <taxon>Neolewinella</taxon>
    </lineage>
</organism>
<evidence type="ECO:0000256" key="1">
    <source>
        <dbReference type="SAM" id="SignalP"/>
    </source>
</evidence>
<protein>
    <recommendedName>
        <fullName evidence="4">Outer membrane lipoprotein-sorting protein</fullName>
    </recommendedName>
</protein>
<feature type="signal peptide" evidence="1">
    <location>
        <begin position="1"/>
        <end position="24"/>
    </location>
</feature>
<dbReference type="InterPro" id="IPR045444">
    <property type="entry name" value="DUF6503"/>
</dbReference>
<evidence type="ECO:0000313" key="3">
    <source>
        <dbReference type="Proteomes" id="UP000837803"/>
    </source>
</evidence>
<evidence type="ECO:0000313" key="2">
    <source>
        <dbReference type="EMBL" id="CAH1000510.1"/>
    </source>
</evidence>
<dbReference type="RefSeq" id="WP_238750560.1">
    <property type="nucleotide sequence ID" value="NZ_CAKLPZ010000001.1"/>
</dbReference>
<feature type="chain" id="PRO_5046137878" description="Outer membrane lipoprotein-sorting protein" evidence="1">
    <location>
        <begin position="25"/>
        <end position="259"/>
    </location>
</feature>
<keyword evidence="3" id="KW-1185">Reference proteome</keyword>
<dbReference type="EMBL" id="CAKLPZ010000001">
    <property type="protein sequence ID" value="CAH1000510.1"/>
    <property type="molecule type" value="Genomic_DNA"/>
</dbReference>
<proteinExistence type="predicted"/>
<keyword evidence="1" id="KW-0732">Signal</keyword>
<evidence type="ECO:0008006" key="4">
    <source>
        <dbReference type="Google" id="ProtNLM"/>
    </source>
</evidence>
<accession>A0ABM9B136</accession>